<organism evidence="2 3">
    <name type="scientific">Aphanomyces astaci</name>
    <name type="common">Crayfish plague agent</name>
    <dbReference type="NCBI Taxonomy" id="112090"/>
    <lineage>
        <taxon>Eukaryota</taxon>
        <taxon>Sar</taxon>
        <taxon>Stramenopiles</taxon>
        <taxon>Oomycota</taxon>
        <taxon>Saprolegniomycetes</taxon>
        <taxon>Saprolegniales</taxon>
        <taxon>Verrucalvaceae</taxon>
        <taxon>Aphanomyces</taxon>
    </lineage>
</organism>
<dbReference type="CDD" id="cd02947">
    <property type="entry name" value="TRX_family"/>
    <property type="match status" value="1"/>
</dbReference>
<reference evidence="2 3" key="1">
    <citation type="submission" date="2018-08" db="EMBL/GenBank/DDBJ databases">
        <title>Aphanomyces genome sequencing and annotation.</title>
        <authorList>
            <person name="Minardi D."/>
            <person name="Oidtmann B."/>
            <person name="Van Der Giezen M."/>
            <person name="Studholme D.J."/>
        </authorList>
    </citation>
    <scope>NUCLEOTIDE SEQUENCE [LARGE SCALE GENOMIC DNA]</scope>
    <source>
        <strain evidence="2 3">Kv</strain>
    </source>
</reference>
<proteinExistence type="predicted"/>
<comment type="caution">
    <text evidence="2">The sequence shown here is derived from an EMBL/GenBank/DDBJ whole genome shotgun (WGS) entry which is preliminary data.</text>
</comment>
<dbReference type="AlphaFoldDB" id="A0A396ZUM7"/>
<dbReference type="SUPFAM" id="SSF52833">
    <property type="entry name" value="Thioredoxin-like"/>
    <property type="match status" value="1"/>
</dbReference>
<dbReference type="Gene3D" id="3.40.30.10">
    <property type="entry name" value="Glutaredoxin"/>
    <property type="match status" value="1"/>
</dbReference>
<dbReference type="InterPro" id="IPR024752">
    <property type="entry name" value="Myb/SANT-like_dom"/>
</dbReference>
<dbReference type="EMBL" id="QUSZ01010691">
    <property type="protein sequence ID" value="RHX97903.1"/>
    <property type="molecule type" value="Genomic_DNA"/>
</dbReference>
<dbReference type="PANTHER" id="PTHR46929">
    <property type="entry name" value="EXPRESSED PROTEIN"/>
    <property type="match status" value="1"/>
</dbReference>
<sequence>MTLWTQELDQLWLNEMIHQANVLGKRSNSGFKKEAWGEALKKLNLKPGCSFTMAQLKSHNATLREQYSIISTMAEASGMGWDHSSVMLATLSRRLPRVPRVRLSPCYRQMSTSFEKDEDGIVNIDTQADWDTILATGMTTTFSVHRLTFVKLNAGEEGVGPIKAAYNVEVLPAFLFFKDGEQVHTPVFGYKKKPLKEKVQLLAAP</sequence>
<gene>
    <name evidence="2" type="ORF">DYB36_003918</name>
</gene>
<evidence type="ECO:0000313" key="3">
    <source>
        <dbReference type="Proteomes" id="UP000265427"/>
    </source>
</evidence>
<name>A0A396ZUM7_APHAT</name>
<accession>A0A396ZUM7</accession>
<dbReference type="PANTHER" id="PTHR46929:SF3">
    <property type="entry name" value="MYB_SANT-LIKE DOMAIN-CONTAINING PROTEIN"/>
    <property type="match status" value="1"/>
</dbReference>
<feature type="domain" description="Myb/SANT-like" evidence="1">
    <location>
        <begin position="4"/>
        <end position="88"/>
    </location>
</feature>
<dbReference type="Proteomes" id="UP000265427">
    <property type="component" value="Unassembled WGS sequence"/>
</dbReference>
<evidence type="ECO:0000259" key="1">
    <source>
        <dbReference type="Pfam" id="PF12776"/>
    </source>
</evidence>
<protein>
    <recommendedName>
        <fullName evidence="1">Myb/SANT-like domain-containing protein</fullName>
    </recommendedName>
</protein>
<dbReference type="VEuPathDB" id="FungiDB:H257_15794"/>
<dbReference type="Pfam" id="PF12776">
    <property type="entry name" value="Myb_DNA-bind_3"/>
    <property type="match status" value="1"/>
</dbReference>
<dbReference type="InterPro" id="IPR036249">
    <property type="entry name" value="Thioredoxin-like_sf"/>
</dbReference>
<evidence type="ECO:0000313" key="2">
    <source>
        <dbReference type="EMBL" id="RHX97903.1"/>
    </source>
</evidence>